<keyword evidence="8" id="KW-0406">Ion transport</keyword>
<keyword evidence="12" id="KW-0066">ATP synthesis</keyword>
<evidence type="ECO:0000256" key="1">
    <source>
        <dbReference type="ARBA" id="ARBA00004273"/>
    </source>
</evidence>
<dbReference type="GO" id="GO:0046933">
    <property type="term" value="F:proton-transporting ATP synthase activity, rotational mechanism"/>
    <property type="evidence" value="ECO:0007669"/>
    <property type="project" value="Ensembl"/>
</dbReference>
<dbReference type="GO" id="GO:0042776">
    <property type="term" value="P:proton motive force-driven mitochondrial ATP synthesis"/>
    <property type="evidence" value="ECO:0007669"/>
    <property type="project" value="Ensembl"/>
</dbReference>
<keyword evidence="5" id="KW-0999">Mitochondrion inner membrane</keyword>
<evidence type="ECO:0000256" key="5">
    <source>
        <dbReference type="ARBA" id="ARBA00022792"/>
    </source>
</evidence>
<evidence type="ECO:0000256" key="12">
    <source>
        <dbReference type="ARBA" id="ARBA00023310"/>
    </source>
</evidence>
<accession>A0A674IDN2</accession>
<keyword evidence="7" id="KW-0007">Acetylation</keyword>
<feature type="domain" description="F1F0-ATP synthase delta subunit C-terminal" evidence="19">
    <location>
        <begin position="108"/>
        <end position="149"/>
    </location>
</feature>
<evidence type="ECO:0000256" key="3">
    <source>
        <dbReference type="ARBA" id="ARBA00022448"/>
    </source>
</evidence>
<dbReference type="Pfam" id="PF21335">
    <property type="entry name" value="ATPD_C_metazoa"/>
    <property type="match status" value="1"/>
</dbReference>
<dbReference type="SUPFAM" id="SSF51344">
    <property type="entry name" value="Epsilon subunit of F1F0-ATP synthase N-terminal domain"/>
    <property type="match status" value="1"/>
</dbReference>
<evidence type="ECO:0000256" key="6">
    <source>
        <dbReference type="ARBA" id="ARBA00022946"/>
    </source>
</evidence>
<dbReference type="InterPro" id="IPR036771">
    <property type="entry name" value="ATPsynth_dsu/esu_N"/>
</dbReference>
<dbReference type="PANTHER" id="PTHR13822">
    <property type="entry name" value="ATP SYNTHASE DELTA/EPSILON CHAIN"/>
    <property type="match status" value="1"/>
</dbReference>
<keyword evidence="9" id="KW-0496">Mitochondrion</keyword>
<keyword evidence="10" id="KW-0472">Membrane</keyword>
<evidence type="ECO:0000256" key="14">
    <source>
        <dbReference type="ARBA" id="ARBA00032372"/>
    </source>
</evidence>
<evidence type="ECO:0000256" key="17">
    <source>
        <dbReference type="ARBA" id="ARBA00070799"/>
    </source>
</evidence>
<evidence type="ECO:0000256" key="15">
    <source>
        <dbReference type="ARBA" id="ARBA00056834"/>
    </source>
</evidence>
<reference evidence="20" key="2">
    <citation type="submission" date="2025-09" db="UniProtKB">
        <authorList>
            <consortium name="Ensembl"/>
        </authorList>
    </citation>
    <scope>IDENTIFICATION</scope>
</reference>
<dbReference type="GeneTree" id="ENSGT00390000017576"/>
<dbReference type="AlphaFoldDB" id="A0A674IDN2"/>
<feature type="domain" description="ATP synthase F1 complex delta/epsilon subunit N-terminal" evidence="18">
    <location>
        <begin position="29"/>
        <end position="101"/>
    </location>
</feature>
<dbReference type="SUPFAM" id="SSF46604">
    <property type="entry name" value="Epsilon subunit of F1F0-ATP synthase C-terminal domain"/>
    <property type="match status" value="1"/>
</dbReference>
<keyword evidence="21" id="KW-1185">Reference proteome</keyword>
<name>A0A674IDN2_9SAUR</name>
<dbReference type="HAMAP" id="MF_00530">
    <property type="entry name" value="ATP_synth_epsil_bac"/>
    <property type="match status" value="1"/>
</dbReference>
<evidence type="ECO:0000313" key="20">
    <source>
        <dbReference type="Ensembl" id="ENSTMTP00000006895.1"/>
    </source>
</evidence>
<dbReference type="FunFam" id="1.20.5.440:FF:000002">
    <property type="entry name" value="ATP synthase subunit delta, mitochondrial"/>
    <property type="match status" value="1"/>
</dbReference>
<comment type="subunit">
    <text evidence="16">Component of the ATP synthase complex composed at least of ATP5F1A/subunit alpha, ATP5F1B/subunit beta, ATP5MC1/subunit c (homooctomer), MT-ATP6/subunit a, MT-ATP8/subunit 8, ATP5ME/subunit e, ATP5MF/subunit f, ATP5MG/subunit g, ATP5MK/subunit k, ATP5MJ/subunit j, ATP5F1C/subunit gamma, ATP5F1D/subunit delta, ATP5F1E/subunit epsilon, ATP5PF/subunit F6, ATP5PB/subunit b, ATP5PD/subunit d, ATP5PO/subunit OSCP. ATP synthase complex consists of a soluble F(1) head domain (subunits alpha(3) and beta(3)) - the catalytic core - and a membrane F(0) domain - the membrane proton channel (subunits c, a, 8, e, f, g, k and j). These two domains are linked by a central stalk (subunits gamma, delta, and epsilon) rotating inside the F1 region and a stationary peripheral stalk (subunits F6, b, d, and OSCP). Component of a complex composed at least by ATPIF1, ATP5F1A, ATP5F1B, ATP5F1C AND ATP5F1E.</text>
</comment>
<keyword evidence="11" id="KW-0139">CF(1)</keyword>
<keyword evidence="6" id="KW-0809">Transit peptide</keyword>
<organism evidence="20 21">
    <name type="scientific">Terrapene triunguis</name>
    <name type="common">Three-toed box turtle</name>
    <dbReference type="NCBI Taxonomy" id="2587831"/>
    <lineage>
        <taxon>Eukaryota</taxon>
        <taxon>Metazoa</taxon>
        <taxon>Chordata</taxon>
        <taxon>Craniata</taxon>
        <taxon>Vertebrata</taxon>
        <taxon>Euteleostomi</taxon>
        <taxon>Archelosauria</taxon>
        <taxon>Testudinata</taxon>
        <taxon>Testudines</taxon>
        <taxon>Cryptodira</taxon>
        <taxon>Durocryptodira</taxon>
        <taxon>Testudinoidea</taxon>
        <taxon>Emydidae</taxon>
        <taxon>Terrapene</taxon>
    </lineage>
</organism>
<comment type="similarity">
    <text evidence="2">Belongs to the ATPase epsilon chain family.</text>
</comment>
<evidence type="ECO:0000313" key="21">
    <source>
        <dbReference type="Proteomes" id="UP000472274"/>
    </source>
</evidence>
<evidence type="ECO:0000256" key="16">
    <source>
        <dbReference type="ARBA" id="ARBA00062932"/>
    </source>
</evidence>
<dbReference type="Pfam" id="PF02823">
    <property type="entry name" value="ATP-synt_DE_N"/>
    <property type="match status" value="1"/>
</dbReference>
<protein>
    <recommendedName>
        <fullName evidence="17">ATP synthase F(1) complex subunit delta, mitochondrial</fullName>
    </recommendedName>
    <alternativeName>
        <fullName evidence="14">ATP synthase F1 subunit delta</fullName>
    </alternativeName>
    <alternativeName>
        <fullName evidence="13">F-ATPase delta subunit</fullName>
    </alternativeName>
</protein>
<dbReference type="GO" id="GO:0033615">
    <property type="term" value="P:mitochondrial proton-transporting ATP synthase complex assembly"/>
    <property type="evidence" value="ECO:0007669"/>
    <property type="project" value="Ensembl"/>
</dbReference>
<dbReference type="InParanoid" id="A0A674IDN2"/>
<dbReference type="CDD" id="cd12152">
    <property type="entry name" value="F1-ATPase_delta"/>
    <property type="match status" value="1"/>
</dbReference>
<dbReference type="GO" id="GO:0005743">
    <property type="term" value="C:mitochondrial inner membrane"/>
    <property type="evidence" value="ECO:0007669"/>
    <property type="project" value="UniProtKB-SubCell"/>
</dbReference>
<dbReference type="InterPro" id="IPR036794">
    <property type="entry name" value="ATP_F1_dsu/esu_C_sf"/>
</dbReference>
<evidence type="ECO:0000256" key="13">
    <source>
        <dbReference type="ARBA" id="ARBA00031669"/>
    </source>
</evidence>
<evidence type="ECO:0000256" key="9">
    <source>
        <dbReference type="ARBA" id="ARBA00023128"/>
    </source>
</evidence>
<evidence type="ECO:0000256" key="4">
    <source>
        <dbReference type="ARBA" id="ARBA00022781"/>
    </source>
</evidence>
<evidence type="ECO:0000256" key="7">
    <source>
        <dbReference type="ARBA" id="ARBA00022990"/>
    </source>
</evidence>
<dbReference type="InterPro" id="IPR001469">
    <property type="entry name" value="ATP_synth_F1_dsu/esu"/>
</dbReference>
<proteinExistence type="inferred from homology"/>
<evidence type="ECO:0000256" key="8">
    <source>
        <dbReference type="ARBA" id="ARBA00023065"/>
    </source>
</evidence>
<dbReference type="FunFam" id="2.60.15.10:FF:000004">
    <property type="entry name" value="ATP synthase subunit delta, mitochondrial"/>
    <property type="match status" value="1"/>
</dbReference>
<dbReference type="PANTHER" id="PTHR13822:SF7">
    <property type="entry name" value="ATP SYNTHASE SUBUNIT DELTA, MITOCHONDRIAL"/>
    <property type="match status" value="1"/>
</dbReference>
<keyword evidence="3" id="KW-0813">Transport</keyword>
<dbReference type="Gene3D" id="2.60.15.10">
    <property type="entry name" value="F0F1 ATP synthase delta/epsilon subunit, N-terminal"/>
    <property type="match status" value="1"/>
</dbReference>
<evidence type="ECO:0000256" key="2">
    <source>
        <dbReference type="ARBA" id="ARBA00005712"/>
    </source>
</evidence>
<comment type="function">
    <text evidence="15">Subunit delta, of the mitochondrial membrane ATP synthase complex (F(1)F(0) ATP synthase or Complex V) that produces ATP from ADP in the presence of a proton gradient across the membrane which is generated by electron transport complexes of the respiratory chain. ATP synthase complex consist of a soluble F(1) head domain - the catalytic core - and a membrane F(1) domain - the membrane proton channel. These two domains are linked by a central stalk rotating inside the F(1) region and a stationary peripheral stalk. During catalysis, ATP synthesis in the catalytic domain of F(1) is coupled via a rotary mechanism of the central stalk subunits to proton translocation. In vivo, can only synthesize ATP although its ATP hydrolase activity can be activated artificially in vitro. With the central stalk subunit gamma, is essential for the biogenesis of F(1) catalytic part of the ATP synthase complex namely in the formation of F1 assembly intermediate.</text>
</comment>
<reference evidence="20" key="1">
    <citation type="submission" date="2025-08" db="UniProtKB">
        <authorList>
            <consortium name="Ensembl"/>
        </authorList>
    </citation>
    <scope>IDENTIFICATION</scope>
</reference>
<dbReference type="Gene3D" id="1.20.5.440">
    <property type="entry name" value="ATP synthase delta/epsilon subunit, C-terminal domain"/>
    <property type="match status" value="1"/>
</dbReference>
<evidence type="ECO:0000256" key="11">
    <source>
        <dbReference type="ARBA" id="ARBA00023196"/>
    </source>
</evidence>
<dbReference type="Proteomes" id="UP000472274">
    <property type="component" value="Unplaced"/>
</dbReference>
<evidence type="ECO:0000259" key="18">
    <source>
        <dbReference type="Pfam" id="PF02823"/>
    </source>
</evidence>
<evidence type="ECO:0000259" key="19">
    <source>
        <dbReference type="Pfam" id="PF21335"/>
    </source>
</evidence>
<dbReference type="Ensembl" id="ENSTMTT00000007124.1">
    <property type="protein sequence ID" value="ENSTMTP00000006895.1"/>
    <property type="gene ID" value="ENSTMTG00000005031.1"/>
</dbReference>
<comment type="subcellular location">
    <subcellularLocation>
        <location evidence="1">Mitochondrion inner membrane</location>
    </subcellularLocation>
</comment>
<dbReference type="GO" id="GO:0045259">
    <property type="term" value="C:proton-transporting ATP synthase complex"/>
    <property type="evidence" value="ECO:0007669"/>
    <property type="project" value="UniProtKB-KW"/>
</dbReference>
<keyword evidence="4" id="KW-0375">Hydrogen ion transport</keyword>
<gene>
    <name evidence="20" type="primary">ATP5F1D</name>
</gene>
<evidence type="ECO:0000256" key="10">
    <source>
        <dbReference type="ARBA" id="ARBA00023136"/>
    </source>
</evidence>
<sequence>AAGYGEGPLPGTASCCRGRELLPTVLPLSQVFYNGATVKQVDVPTLSGSFGILAAHVPTLQVLKPGVVTVFTEDGTATKYFVSSGSITVNADSSVQLLAEEVATLDMLDLATAKSNLDKALSQLAAAPDETAKVEAQINVEASEALVKALE</sequence>
<dbReference type="InterPro" id="IPR020546">
    <property type="entry name" value="ATP_synth_F1_dsu/esu_N"/>
</dbReference>
<dbReference type="GO" id="GO:0005198">
    <property type="term" value="F:structural molecule activity"/>
    <property type="evidence" value="ECO:0007669"/>
    <property type="project" value="Ensembl"/>
</dbReference>
<dbReference type="InterPro" id="IPR048937">
    <property type="entry name" value="ATPD_C_metazoa"/>
</dbReference>
<dbReference type="NCBIfam" id="TIGR01216">
    <property type="entry name" value="ATP_synt_epsi"/>
    <property type="match status" value="1"/>
</dbReference>